<keyword evidence="1" id="KW-0732">Signal</keyword>
<name>A0A372IR78_9BACT</name>
<dbReference type="PROSITE" id="PS51257">
    <property type="entry name" value="PROKAR_LIPOPROTEIN"/>
    <property type="match status" value="1"/>
</dbReference>
<dbReference type="OrthoDB" id="9838218at2"/>
<comment type="caution">
    <text evidence="2">The sequence shown here is derived from an EMBL/GenBank/DDBJ whole genome shotgun (WGS) entry which is preliminary data.</text>
</comment>
<protein>
    <submittedName>
        <fullName evidence="2">DUF3617 family protein</fullName>
    </submittedName>
</protein>
<dbReference type="Pfam" id="PF12276">
    <property type="entry name" value="DUF3617"/>
    <property type="match status" value="1"/>
</dbReference>
<proteinExistence type="predicted"/>
<reference evidence="2 3" key="1">
    <citation type="submission" date="2018-08" db="EMBL/GenBank/DDBJ databases">
        <title>Acidipila sp. 4G-K13, an acidobacterium isolated from forest soil.</title>
        <authorList>
            <person name="Gao Z.-H."/>
            <person name="Qiu L.-H."/>
        </authorList>
    </citation>
    <scope>NUCLEOTIDE SEQUENCE [LARGE SCALE GENOMIC DNA]</scope>
    <source>
        <strain evidence="2 3">4G-K13</strain>
    </source>
</reference>
<dbReference type="RefSeq" id="WP_117298208.1">
    <property type="nucleotide sequence ID" value="NZ_QVQT02000002.1"/>
</dbReference>
<gene>
    <name evidence="2" type="ORF">D0Y96_04710</name>
</gene>
<keyword evidence="3" id="KW-1185">Reference proteome</keyword>
<dbReference type="InterPro" id="IPR022061">
    <property type="entry name" value="DUF3617"/>
</dbReference>
<dbReference type="AlphaFoldDB" id="A0A372IR78"/>
<evidence type="ECO:0000313" key="3">
    <source>
        <dbReference type="Proteomes" id="UP000264702"/>
    </source>
</evidence>
<organism evidence="2 3">
    <name type="scientific">Paracidobacterium acidisoli</name>
    <dbReference type="NCBI Taxonomy" id="2303751"/>
    <lineage>
        <taxon>Bacteria</taxon>
        <taxon>Pseudomonadati</taxon>
        <taxon>Acidobacteriota</taxon>
        <taxon>Terriglobia</taxon>
        <taxon>Terriglobales</taxon>
        <taxon>Acidobacteriaceae</taxon>
        <taxon>Paracidobacterium</taxon>
    </lineage>
</organism>
<accession>A0A372IR78</accession>
<feature type="chain" id="PRO_5016771553" evidence="1">
    <location>
        <begin position="22"/>
        <end position="146"/>
    </location>
</feature>
<dbReference type="EMBL" id="QVQT01000002">
    <property type="protein sequence ID" value="RFU17460.1"/>
    <property type="molecule type" value="Genomic_DNA"/>
</dbReference>
<evidence type="ECO:0000256" key="1">
    <source>
        <dbReference type="SAM" id="SignalP"/>
    </source>
</evidence>
<feature type="signal peptide" evidence="1">
    <location>
        <begin position="1"/>
        <end position="21"/>
    </location>
</feature>
<dbReference type="Proteomes" id="UP000264702">
    <property type="component" value="Unassembled WGS sequence"/>
</dbReference>
<sequence length="146" mass="16041">MRIPHWMILSMIALTAGVSCSAQQKFPLRSGEWAVTSSSAESEPTLFCLNDEMWEKALTRNPSCTIQELTVTSGGASYSMSCALRTLQMKGKVTLTFDGMEHMTGKALIDIIRNGQTTTSTSLVDYRWKSPACSPNDVNMRAKPAK</sequence>
<evidence type="ECO:0000313" key="2">
    <source>
        <dbReference type="EMBL" id="RFU17460.1"/>
    </source>
</evidence>